<dbReference type="InterPro" id="IPR005732">
    <property type="entry name" value="Ribosomal_uS19_bac-type"/>
</dbReference>
<dbReference type="Pfam" id="PF00203">
    <property type="entry name" value="Ribosomal_S19"/>
    <property type="match status" value="1"/>
</dbReference>
<dbReference type="PANTHER" id="PTHR11880:SF67">
    <property type="entry name" value="SMALL RIBOSOMAL SUBUNIT PROTEIN US19M"/>
    <property type="match status" value="1"/>
</dbReference>
<dbReference type="RefSeq" id="YP_004339036.1">
    <property type="nucleotide sequence ID" value="NC_015316.1"/>
</dbReference>
<evidence type="ECO:0000313" key="9">
    <source>
        <dbReference type="EMBL" id="ADY75478.1"/>
    </source>
</evidence>
<dbReference type="STRING" id="574566.F1DPN8"/>
<dbReference type="NCBIfam" id="TIGR01050">
    <property type="entry name" value="rpsS_bact"/>
    <property type="match status" value="1"/>
</dbReference>
<evidence type="ECO:0000256" key="6">
    <source>
        <dbReference type="ARBA" id="ARBA00044183"/>
    </source>
</evidence>
<evidence type="ECO:0000256" key="7">
    <source>
        <dbReference type="RuleBase" id="RU003485"/>
    </source>
</evidence>
<dbReference type="HAMAP" id="MF_00531">
    <property type="entry name" value="Ribosomal_uS19"/>
    <property type="match status" value="1"/>
</dbReference>
<organism evidence="9 10">
    <name type="scientific">Coccomyxa subellipsoidea (strain C-169)</name>
    <name type="common">Green microalga</name>
    <dbReference type="NCBI Taxonomy" id="574566"/>
    <lineage>
        <taxon>Eukaryota</taxon>
        <taxon>Viridiplantae</taxon>
        <taxon>Chlorophyta</taxon>
        <taxon>core chlorophytes</taxon>
        <taxon>Trebouxiophyceae</taxon>
        <taxon>Trebouxiophyceae incertae sedis</taxon>
        <taxon>Coccomyxaceae</taxon>
        <taxon>Coccomyxa</taxon>
        <taxon>Coccomyxa subellipsoidea</taxon>
    </lineage>
</organism>
<dbReference type="EMBL" id="HQ874522">
    <property type="protein sequence ID" value="ADY75478.1"/>
    <property type="molecule type" value="Genomic_DNA"/>
</dbReference>
<evidence type="ECO:0000313" key="10">
    <source>
        <dbReference type="Proteomes" id="UP000007264"/>
    </source>
</evidence>
<dbReference type="Proteomes" id="UP000007264">
    <property type="component" value="Mitochondrion"/>
</dbReference>
<comment type="subcellular location">
    <subcellularLocation>
        <location evidence="1">Mitochondrion</location>
    </subcellularLocation>
</comment>
<evidence type="ECO:0000256" key="8">
    <source>
        <dbReference type="SAM" id="MobiDB-lite"/>
    </source>
</evidence>
<gene>
    <name evidence="9" type="primary">rps19</name>
</gene>
<keyword evidence="3 7" id="KW-0689">Ribosomal protein</keyword>
<evidence type="ECO:0000256" key="5">
    <source>
        <dbReference type="ARBA" id="ARBA00023274"/>
    </source>
</evidence>
<dbReference type="GO" id="GO:0000028">
    <property type="term" value="P:ribosomal small subunit assembly"/>
    <property type="evidence" value="ECO:0007669"/>
    <property type="project" value="TreeGrafter"/>
</dbReference>
<geneLocation type="mitochondrion" evidence="9"/>
<evidence type="ECO:0000256" key="3">
    <source>
        <dbReference type="ARBA" id="ARBA00022980"/>
    </source>
</evidence>
<accession>F1DPN8</accession>
<keyword evidence="10" id="KW-1185">Reference proteome</keyword>
<dbReference type="SUPFAM" id="SSF54570">
    <property type="entry name" value="Ribosomal protein S19"/>
    <property type="match status" value="1"/>
</dbReference>
<protein>
    <recommendedName>
        <fullName evidence="6">Small ribosomal subunit protein uS19m</fullName>
    </recommendedName>
</protein>
<keyword evidence="5 7" id="KW-0687">Ribonucleoprotein</keyword>
<evidence type="ECO:0000256" key="4">
    <source>
        <dbReference type="ARBA" id="ARBA00023128"/>
    </source>
</evidence>
<dbReference type="AlphaFoldDB" id="F1DPN8"/>
<dbReference type="Gene3D" id="3.30.860.10">
    <property type="entry name" value="30s Ribosomal Protein S19, Chain A"/>
    <property type="match status" value="1"/>
</dbReference>
<reference evidence="9" key="1">
    <citation type="submission" date="2011-01" db="EMBL/GenBank/DDBJ databases">
        <title>Organelle genomes of Coccomyxa sp. C-169.</title>
        <authorList>
            <person name="Smith D.R."/>
            <person name="Yamada T."/>
            <person name="Grigoriev I.V."/>
            <person name="Van Etten J.L."/>
        </authorList>
    </citation>
    <scope>NUCLEOTIDE SEQUENCE [LARGE SCALE GENOMIC DNA]</scope>
</reference>
<dbReference type="GO" id="GO:0005763">
    <property type="term" value="C:mitochondrial small ribosomal subunit"/>
    <property type="evidence" value="ECO:0007669"/>
    <property type="project" value="TreeGrafter"/>
</dbReference>
<dbReference type="PANTHER" id="PTHR11880">
    <property type="entry name" value="RIBOSOMAL PROTEIN S19P FAMILY MEMBER"/>
    <property type="match status" value="1"/>
</dbReference>
<feature type="region of interest" description="Disordered" evidence="8">
    <location>
        <begin position="85"/>
        <end position="105"/>
    </location>
</feature>
<dbReference type="PIRSF" id="PIRSF002144">
    <property type="entry name" value="Ribosomal_S19"/>
    <property type="match status" value="1"/>
</dbReference>
<dbReference type="GO" id="GO:0006412">
    <property type="term" value="P:translation"/>
    <property type="evidence" value="ECO:0007669"/>
    <property type="project" value="InterPro"/>
</dbReference>
<comment type="similarity">
    <text evidence="2 7">Belongs to the universal ribosomal protein uS19 family.</text>
</comment>
<feature type="region of interest" description="Disordered" evidence="8">
    <location>
        <begin position="21"/>
        <end position="42"/>
    </location>
</feature>
<dbReference type="GO" id="GO:0003735">
    <property type="term" value="F:structural constituent of ribosome"/>
    <property type="evidence" value="ECO:0007669"/>
    <property type="project" value="InterPro"/>
</dbReference>
<proteinExistence type="inferred from homology"/>
<dbReference type="KEGG" id="csl:CospCoM_p31"/>
<dbReference type="InterPro" id="IPR023575">
    <property type="entry name" value="Ribosomal_uS19_SF"/>
</dbReference>
<dbReference type="PRINTS" id="PR00975">
    <property type="entry name" value="RIBOSOMALS19"/>
</dbReference>
<keyword evidence="4 9" id="KW-0496">Mitochondrion</keyword>
<dbReference type="InterPro" id="IPR002222">
    <property type="entry name" value="Ribosomal_uS19"/>
</dbReference>
<evidence type="ECO:0000256" key="2">
    <source>
        <dbReference type="ARBA" id="ARBA00007345"/>
    </source>
</evidence>
<sequence length="105" mass="11955">MSRSVWKLPFSEISSPSLALLRKAGRRAPSPTSNDGRGEHKTKIWSRRSTVLPQFIGGSFLVYNGKIFIPVKVSEEMTGHKFGEFATTRKRPTHKLSKRKQTRKK</sequence>
<feature type="compositionally biased region" description="Basic residues" evidence="8">
    <location>
        <begin position="88"/>
        <end position="105"/>
    </location>
</feature>
<name>F1DPN8_COCSC</name>
<dbReference type="GeneID" id="10358563"/>
<evidence type="ECO:0000256" key="1">
    <source>
        <dbReference type="ARBA" id="ARBA00004173"/>
    </source>
</evidence>